<name>A0A2R5GT81_9STRA</name>
<keyword evidence="3" id="KW-0472">Membrane</keyword>
<protein>
    <submittedName>
        <fullName evidence="5">Teneurin-4</fullName>
    </submittedName>
</protein>
<dbReference type="Gene3D" id="2.10.25.10">
    <property type="entry name" value="Laminin"/>
    <property type="match status" value="1"/>
</dbReference>
<dbReference type="EMBL" id="BEYU01000178">
    <property type="protein sequence ID" value="GBG34050.1"/>
    <property type="molecule type" value="Genomic_DNA"/>
</dbReference>
<keyword evidence="3" id="KW-0812">Transmembrane</keyword>
<evidence type="ECO:0000256" key="1">
    <source>
        <dbReference type="ARBA" id="ARBA00023157"/>
    </source>
</evidence>
<evidence type="ECO:0000256" key="2">
    <source>
        <dbReference type="SAM" id="MobiDB-lite"/>
    </source>
</evidence>
<feature type="transmembrane region" description="Helical" evidence="3">
    <location>
        <begin position="221"/>
        <end position="245"/>
    </location>
</feature>
<dbReference type="CDD" id="cd00054">
    <property type="entry name" value="EGF_CA"/>
    <property type="match status" value="1"/>
</dbReference>
<comment type="caution">
    <text evidence="5">The sequence shown here is derived from an EMBL/GenBank/DDBJ whole genome shotgun (WGS) entry which is preliminary data.</text>
</comment>
<dbReference type="SUPFAM" id="SSF57196">
    <property type="entry name" value="EGF/Laminin"/>
    <property type="match status" value="1"/>
</dbReference>
<accession>A0A2R5GT81</accession>
<keyword evidence="1" id="KW-1015">Disulfide bond</keyword>
<feature type="compositionally biased region" description="Polar residues" evidence="2">
    <location>
        <begin position="362"/>
        <end position="377"/>
    </location>
</feature>
<gene>
    <name evidence="5" type="ORF">FCC1311_102732</name>
</gene>
<dbReference type="OrthoDB" id="442731at2759"/>
<feature type="transmembrane region" description="Helical" evidence="3">
    <location>
        <begin position="197"/>
        <end position="215"/>
    </location>
</feature>
<dbReference type="InterPro" id="IPR013111">
    <property type="entry name" value="EGF_extracell"/>
</dbReference>
<feature type="transmembrane region" description="Helical" evidence="3">
    <location>
        <begin position="117"/>
        <end position="141"/>
    </location>
</feature>
<dbReference type="Pfam" id="PF07974">
    <property type="entry name" value="EGF_2"/>
    <property type="match status" value="1"/>
</dbReference>
<feature type="domain" description="Epidermal growth factor-like" evidence="4">
    <location>
        <begin position="27"/>
        <end position="48"/>
    </location>
</feature>
<dbReference type="AlphaFoldDB" id="A0A2R5GT81"/>
<dbReference type="InParanoid" id="A0A2R5GT81"/>
<organism evidence="5 6">
    <name type="scientific">Hondaea fermentalgiana</name>
    <dbReference type="NCBI Taxonomy" id="2315210"/>
    <lineage>
        <taxon>Eukaryota</taxon>
        <taxon>Sar</taxon>
        <taxon>Stramenopiles</taxon>
        <taxon>Bigyra</taxon>
        <taxon>Labyrinthulomycetes</taxon>
        <taxon>Thraustochytrida</taxon>
        <taxon>Thraustochytriidae</taxon>
        <taxon>Hondaea</taxon>
    </lineage>
</organism>
<sequence length="389" mass="43203">MTDKAALSCELIYPDLAWSFGSNPFGPCSGHGTCVNGTCICDAGWTGRSDWMNAEGIDCQIHMPTVKALYGILALAQVVGYIMAIPYLKSRYAAYLSLKDLHRRRGESYSMRHNKTVLAMAIWYLVGAPMLFLYCLVKWTANEERVGVTWGLTILFVVVKLLFYLCVLLTQPTLLRAVLHDLQKGSHYVRINDRMTVVMYAGQLLSGLLAVAAVLKPDAQQTIYIIYLVVMLYVAGWISGQAFFIKARVIHTLDRSHRVAAMPKMLVLKDKLVAMQNSAIRQGALLAILFLIQLVWPFLWTKHDYYLPLSWLVMPIVGMRVAKTAFSEKDQVNLNSSRSSASTGGIQRGSIVANYRVQDSTGIASSNPISDTATSEDLQPPSRPPSSKK</sequence>
<reference evidence="5 6" key="1">
    <citation type="submission" date="2017-12" db="EMBL/GenBank/DDBJ databases">
        <title>Sequencing, de novo assembly and annotation of complete genome of a new Thraustochytrid species, strain FCC1311.</title>
        <authorList>
            <person name="Sedici K."/>
            <person name="Godart F."/>
            <person name="Aiese Cigliano R."/>
            <person name="Sanseverino W."/>
            <person name="Barakat M."/>
            <person name="Ortet P."/>
            <person name="Marechal E."/>
            <person name="Cagnac O."/>
            <person name="Amato A."/>
        </authorList>
    </citation>
    <scope>NUCLEOTIDE SEQUENCE [LARGE SCALE GENOMIC DNA]</scope>
</reference>
<feature type="transmembrane region" description="Helical" evidence="3">
    <location>
        <begin position="68"/>
        <end position="88"/>
    </location>
</feature>
<proteinExistence type="predicted"/>
<evidence type="ECO:0000259" key="4">
    <source>
        <dbReference type="Pfam" id="PF07974"/>
    </source>
</evidence>
<keyword evidence="6" id="KW-1185">Reference proteome</keyword>
<evidence type="ECO:0000313" key="6">
    <source>
        <dbReference type="Proteomes" id="UP000241890"/>
    </source>
</evidence>
<dbReference type="Proteomes" id="UP000241890">
    <property type="component" value="Unassembled WGS sequence"/>
</dbReference>
<feature type="transmembrane region" description="Helical" evidence="3">
    <location>
        <begin position="147"/>
        <end position="169"/>
    </location>
</feature>
<feature type="region of interest" description="Disordered" evidence="2">
    <location>
        <begin position="362"/>
        <end position="389"/>
    </location>
</feature>
<evidence type="ECO:0000313" key="5">
    <source>
        <dbReference type="EMBL" id="GBG34050.1"/>
    </source>
</evidence>
<keyword evidence="3" id="KW-1133">Transmembrane helix</keyword>
<feature type="transmembrane region" description="Helical" evidence="3">
    <location>
        <begin position="279"/>
        <end position="299"/>
    </location>
</feature>
<evidence type="ECO:0000256" key="3">
    <source>
        <dbReference type="SAM" id="Phobius"/>
    </source>
</evidence>